<dbReference type="EMBL" id="OU963863">
    <property type="protein sequence ID" value="CAH0384281.1"/>
    <property type="molecule type" value="Genomic_DNA"/>
</dbReference>
<keyword evidence="2" id="KW-0812">Transmembrane</keyword>
<feature type="transmembrane region" description="Helical" evidence="2">
    <location>
        <begin position="377"/>
        <end position="405"/>
    </location>
</feature>
<evidence type="ECO:0000313" key="5">
    <source>
        <dbReference type="Proteomes" id="UP001152759"/>
    </source>
</evidence>
<keyword evidence="2" id="KW-1133">Transmembrane helix</keyword>
<organism evidence="4 5">
    <name type="scientific">Bemisia tabaci</name>
    <name type="common">Sweetpotato whitefly</name>
    <name type="synonym">Aleurodes tabaci</name>
    <dbReference type="NCBI Taxonomy" id="7038"/>
    <lineage>
        <taxon>Eukaryota</taxon>
        <taxon>Metazoa</taxon>
        <taxon>Ecdysozoa</taxon>
        <taxon>Arthropoda</taxon>
        <taxon>Hexapoda</taxon>
        <taxon>Insecta</taxon>
        <taxon>Pterygota</taxon>
        <taxon>Neoptera</taxon>
        <taxon>Paraneoptera</taxon>
        <taxon>Hemiptera</taxon>
        <taxon>Sternorrhyncha</taxon>
        <taxon>Aleyrodoidea</taxon>
        <taxon>Aleyrodidae</taxon>
        <taxon>Aleyrodinae</taxon>
        <taxon>Bemisia</taxon>
    </lineage>
</organism>
<accession>A0A9P0A5E9</accession>
<reference evidence="4" key="1">
    <citation type="submission" date="2021-12" db="EMBL/GenBank/DDBJ databases">
        <authorList>
            <person name="King R."/>
        </authorList>
    </citation>
    <scope>NUCLEOTIDE SEQUENCE</scope>
</reference>
<dbReference type="Proteomes" id="UP001152759">
    <property type="component" value="Chromosome 2"/>
</dbReference>
<keyword evidence="2" id="KW-0472">Membrane</keyword>
<keyword evidence="5" id="KW-1185">Reference proteome</keyword>
<dbReference type="AlphaFoldDB" id="A0A9P0A5E9"/>
<evidence type="ECO:0000256" key="2">
    <source>
        <dbReference type="SAM" id="Phobius"/>
    </source>
</evidence>
<gene>
    <name evidence="4" type="ORF">BEMITA_LOCUS3631</name>
</gene>
<evidence type="ECO:0000256" key="3">
    <source>
        <dbReference type="SAM" id="SignalP"/>
    </source>
</evidence>
<sequence>MGVTLTRWRSQLNCIVLKWSILNLLSSMSAELTFDKDESATLVPYPLTTQKIVTVLPEVVKTTTDGGFNEGADVKNGTVKLKRLSQKRLDEEIRTRVADGKGGKNPRKNLKIMRTNSTLPTLQRLTAATVARRRGHKKKHSQRGNLVNFVQTTKELTLSGENESESRSYNYDPTYPVYNYQAPTESGEDIMSNFGMVKDMWGGYPESDFQSPTFPSLTTTYAPKMVHSSSPPIPDYSFPDWKPPFLNPPRFRRPMGLEEPPVYVDYVDDTRVINLDGLGRYWPPGHPPILIRTGYHRYQDEDSIEYHQFRDHEEHHGGWDMSKLAMIVLTKIGLFKLKLFVLLKLAILFFFKMKVLLMALFLKLLMLMKAAKLLKLLFVPFLIMFLAPLIALLLTPLLALLPMLLNAILNNVTVPVFVPNGDEEEPEMRTPEDDDVSESRAPLTPATLLQFKMILSSEECLKRVVCEMAARRKPPIKSVVLARLLDLVAAVVPYQTVKTYVQVYKSGLYVQESRTEPWCSSQYACSLIKDKSQTS</sequence>
<feature type="chain" id="PRO_5040305659" evidence="3">
    <location>
        <begin position="31"/>
        <end position="535"/>
    </location>
</feature>
<dbReference type="KEGG" id="btab:109036174"/>
<feature type="transmembrane region" description="Helical" evidence="2">
    <location>
        <begin position="339"/>
        <end position="365"/>
    </location>
</feature>
<feature type="region of interest" description="Disordered" evidence="1">
    <location>
        <begin position="420"/>
        <end position="439"/>
    </location>
</feature>
<protein>
    <submittedName>
        <fullName evidence="4">Uncharacterized protein</fullName>
    </submittedName>
</protein>
<name>A0A9P0A5E9_BEMTA</name>
<evidence type="ECO:0000313" key="4">
    <source>
        <dbReference type="EMBL" id="CAH0384281.1"/>
    </source>
</evidence>
<proteinExistence type="predicted"/>
<evidence type="ECO:0000256" key="1">
    <source>
        <dbReference type="SAM" id="MobiDB-lite"/>
    </source>
</evidence>
<keyword evidence="3" id="KW-0732">Signal</keyword>
<feature type="signal peptide" evidence="3">
    <location>
        <begin position="1"/>
        <end position="30"/>
    </location>
</feature>
<feature type="compositionally biased region" description="Acidic residues" evidence="1">
    <location>
        <begin position="421"/>
        <end position="436"/>
    </location>
</feature>